<dbReference type="AlphaFoldDB" id="A0A087GGQ1"/>
<dbReference type="OMA" id="HMECLPL"/>
<dbReference type="SUPFAM" id="SSF46689">
    <property type="entry name" value="Homeodomain-like"/>
    <property type="match status" value="1"/>
</dbReference>
<evidence type="ECO:0000313" key="14">
    <source>
        <dbReference type="EMBL" id="KFK29053.1"/>
    </source>
</evidence>
<evidence type="ECO:0000259" key="12">
    <source>
        <dbReference type="PROSITE" id="PS50071"/>
    </source>
</evidence>
<dbReference type="PANTHER" id="PTHR45654">
    <property type="entry name" value="HOMEOBOX-LEUCINE ZIPPER PROTEIN MERISTEM L1"/>
    <property type="match status" value="1"/>
</dbReference>
<evidence type="ECO:0000256" key="3">
    <source>
        <dbReference type="ARBA" id="ARBA00023015"/>
    </source>
</evidence>
<keyword evidence="5 9" id="KW-0238">DNA-binding</keyword>
<keyword evidence="3" id="KW-0805">Transcription regulation</keyword>
<dbReference type="PROSITE" id="PS50848">
    <property type="entry name" value="START"/>
    <property type="match status" value="1"/>
</dbReference>
<evidence type="ECO:0000256" key="5">
    <source>
        <dbReference type="ARBA" id="ARBA00023125"/>
    </source>
</evidence>
<dbReference type="Pfam" id="PF00046">
    <property type="entry name" value="Homeodomain"/>
    <property type="match status" value="1"/>
</dbReference>
<evidence type="ECO:0000256" key="2">
    <source>
        <dbReference type="ARBA" id="ARBA00006789"/>
    </source>
</evidence>
<dbReference type="Proteomes" id="UP000029120">
    <property type="component" value="Chromosome 7"/>
</dbReference>
<proteinExistence type="inferred from homology"/>
<dbReference type="GO" id="GO:0031047">
    <property type="term" value="P:regulatory ncRNA-mediated gene silencing"/>
    <property type="evidence" value="ECO:0007669"/>
    <property type="project" value="EnsemblPlants"/>
</dbReference>
<dbReference type="InterPro" id="IPR057993">
    <property type="entry name" value="HD-Zip_IV_C"/>
</dbReference>
<keyword evidence="8 9" id="KW-0539">Nucleus</keyword>
<dbReference type="Gene3D" id="1.10.10.60">
    <property type="entry name" value="Homeodomain-like"/>
    <property type="match status" value="1"/>
</dbReference>
<name>A0A087GGQ1_ARAAL</name>
<keyword evidence="6 9" id="KW-0371">Homeobox</keyword>
<dbReference type="InterPro" id="IPR009057">
    <property type="entry name" value="Homeodomain-like_sf"/>
</dbReference>
<sequence>MSDGESDYEIFNSSFISEDDEQVGPRIQRYHRHTTQQIQLLEIFFKECTPFPDENQRSELGQMVNLDAQQVKFWFQNRRTQERMNLRRRENVTLRREHVRLLGEHEKLRQERLLSLCNICRMPTNYCEVSNEEQQLTIENARLKQEIGQIFSLICKDFQLPAGLSAAQPSSSLMSSNAPRELDSGGRNSMMNQNSMLLDIANAAMNELVMLGKIYCPFWRLNSGSTRETLDYIEYESVFNNSIKPPGFVIESSRDTGLVLMTSLDLVTTLMDMNKWVDVFGPIVSDATSRKLISTSPGGTRNGSLQMIEAEFLVPSLLVPKRQVTFLRYCKLLREGVWAVVDVTPTQLNPNLLSYGGSTRLPSGLIIEEIANDYCMVTWIELTAYDETHIHQMYRPLIGGGIGLGARRWLKTLQRHCQILSSMWTVNLTQDFSEMPAKVRAEIVKLAQRMTLNYYLGISNSSASKWKSIQVENEEQNMRLMIRKNMNEPGELTGIVLSAATSVWFPVNHQQMFDFLTNQNFRGQWDILTHNSSMEEKIRIHIANRHGNYVSLLKIVENDMLVLQEIWNDASGAMVVYAPVETHSMEKVINGADSDFMQFLSSGFSILPDKEAELDKGEDNGSGGCLLTLGLQVWVSSKPTTELTQSLVRTVEGLLDCTIGNIISGLLRAT</sequence>
<evidence type="ECO:0000256" key="4">
    <source>
        <dbReference type="ARBA" id="ARBA00023054"/>
    </source>
</evidence>
<keyword evidence="15" id="KW-1185">Reference proteome</keyword>
<dbReference type="CDD" id="cd08875">
    <property type="entry name" value="START_ArGLABRA2_like"/>
    <property type="match status" value="1"/>
</dbReference>
<evidence type="ECO:0000256" key="9">
    <source>
        <dbReference type="PROSITE-ProRule" id="PRU00108"/>
    </source>
</evidence>
<dbReference type="CDD" id="cd00086">
    <property type="entry name" value="homeodomain"/>
    <property type="match status" value="1"/>
</dbReference>
<protein>
    <submittedName>
        <fullName evidence="14">Homeodomain-containing transcription factor fwa</fullName>
    </submittedName>
</protein>
<dbReference type="PANTHER" id="PTHR45654:SF42">
    <property type="entry name" value="HOMEOBOX-LEUCINE ZIPPER PROTEIN HDG6"/>
    <property type="match status" value="1"/>
</dbReference>
<feature type="compositionally biased region" description="Low complexity" evidence="11">
    <location>
        <begin position="167"/>
        <end position="178"/>
    </location>
</feature>
<evidence type="ECO:0000256" key="1">
    <source>
        <dbReference type="ARBA" id="ARBA00004123"/>
    </source>
</evidence>
<evidence type="ECO:0000256" key="7">
    <source>
        <dbReference type="ARBA" id="ARBA00023163"/>
    </source>
</evidence>
<feature type="DNA-binding region" description="Homeobox" evidence="9">
    <location>
        <begin position="26"/>
        <end position="86"/>
    </location>
</feature>
<dbReference type="GO" id="GO:0042803">
    <property type="term" value="F:protein homodimerization activity"/>
    <property type="evidence" value="ECO:0007669"/>
    <property type="project" value="EnsemblPlants"/>
</dbReference>
<dbReference type="GO" id="GO:0009911">
    <property type="term" value="P:positive regulation of flower development"/>
    <property type="evidence" value="ECO:0007669"/>
    <property type="project" value="EnsemblPlants"/>
</dbReference>
<dbReference type="Pfam" id="PF01852">
    <property type="entry name" value="START"/>
    <property type="match status" value="1"/>
</dbReference>
<dbReference type="EMBL" id="CM002875">
    <property type="protein sequence ID" value="KFK29053.1"/>
    <property type="molecule type" value="Genomic_DNA"/>
</dbReference>
<dbReference type="eggNOG" id="ENOG502QWUC">
    <property type="taxonomic scope" value="Eukaryota"/>
</dbReference>
<dbReference type="SMART" id="SM00234">
    <property type="entry name" value="START"/>
    <property type="match status" value="1"/>
</dbReference>
<keyword evidence="4" id="KW-0175">Coiled coil</keyword>
<dbReference type="Gramene" id="KFK29053">
    <property type="protein sequence ID" value="KFK29053"/>
    <property type="gene ID" value="AALP_AA7G082600"/>
</dbReference>
<feature type="region of interest" description="Disordered" evidence="11">
    <location>
        <begin position="167"/>
        <end position="186"/>
    </location>
</feature>
<feature type="domain" description="START" evidence="13">
    <location>
        <begin position="190"/>
        <end position="422"/>
    </location>
</feature>
<dbReference type="GO" id="GO:0005634">
    <property type="term" value="C:nucleus"/>
    <property type="evidence" value="ECO:0007669"/>
    <property type="project" value="UniProtKB-SubCell"/>
</dbReference>
<evidence type="ECO:0000313" key="15">
    <source>
        <dbReference type="Proteomes" id="UP000029120"/>
    </source>
</evidence>
<dbReference type="GO" id="GO:0008289">
    <property type="term" value="F:lipid binding"/>
    <property type="evidence" value="ECO:0007669"/>
    <property type="project" value="InterPro"/>
</dbReference>
<dbReference type="PROSITE" id="PS50071">
    <property type="entry name" value="HOMEOBOX_2"/>
    <property type="match status" value="1"/>
</dbReference>
<evidence type="ECO:0000256" key="6">
    <source>
        <dbReference type="ARBA" id="ARBA00023155"/>
    </source>
</evidence>
<comment type="subcellular location">
    <subcellularLocation>
        <location evidence="1 9 10">Nucleus</location>
    </subcellularLocation>
</comment>
<dbReference type="OrthoDB" id="6159439at2759"/>
<dbReference type="SUPFAM" id="SSF55961">
    <property type="entry name" value="Bet v1-like"/>
    <property type="match status" value="2"/>
</dbReference>
<dbReference type="InterPro" id="IPR002913">
    <property type="entry name" value="START_lipid-bd_dom"/>
</dbReference>
<dbReference type="SMART" id="SM00389">
    <property type="entry name" value="HOX"/>
    <property type="match status" value="1"/>
</dbReference>
<comment type="similarity">
    <text evidence="2">Belongs to the HD-ZIP homeobox family. Class IV subfamily.</text>
</comment>
<dbReference type="InterPro" id="IPR042160">
    <property type="entry name" value="HD-Zip_IV"/>
</dbReference>
<evidence type="ECO:0000256" key="10">
    <source>
        <dbReference type="RuleBase" id="RU000682"/>
    </source>
</evidence>
<dbReference type="Pfam" id="PF25797">
    <property type="entry name" value="PDF2_C"/>
    <property type="match status" value="1"/>
</dbReference>
<accession>A0A087GGQ1</accession>
<evidence type="ECO:0000259" key="13">
    <source>
        <dbReference type="PROSITE" id="PS50848"/>
    </source>
</evidence>
<feature type="domain" description="Homeobox" evidence="12">
    <location>
        <begin position="24"/>
        <end position="85"/>
    </location>
</feature>
<organism evidence="14 15">
    <name type="scientific">Arabis alpina</name>
    <name type="common">Alpine rock-cress</name>
    <dbReference type="NCBI Taxonomy" id="50452"/>
    <lineage>
        <taxon>Eukaryota</taxon>
        <taxon>Viridiplantae</taxon>
        <taxon>Streptophyta</taxon>
        <taxon>Embryophyta</taxon>
        <taxon>Tracheophyta</taxon>
        <taxon>Spermatophyta</taxon>
        <taxon>Magnoliopsida</taxon>
        <taxon>eudicotyledons</taxon>
        <taxon>Gunneridae</taxon>
        <taxon>Pentapetalae</taxon>
        <taxon>rosids</taxon>
        <taxon>malvids</taxon>
        <taxon>Brassicales</taxon>
        <taxon>Brassicaceae</taxon>
        <taxon>Arabideae</taxon>
        <taxon>Arabis</taxon>
    </lineage>
</organism>
<evidence type="ECO:0000256" key="11">
    <source>
        <dbReference type="SAM" id="MobiDB-lite"/>
    </source>
</evidence>
<evidence type="ECO:0000256" key="8">
    <source>
        <dbReference type="ARBA" id="ARBA00023242"/>
    </source>
</evidence>
<keyword evidence="7" id="KW-0804">Transcription</keyword>
<dbReference type="GO" id="GO:0003677">
    <property type="term" value="F:DNA binding"/>
    <property type="evidence" value="ECO:0007669"/>
    <property type="project" value="UniProtKB-UniRule"/>
</dbReference>
<reference evidence="15" key="1">
    <citation type="journal article" date="2015" name="Nat. Plants">
        <title>Genome expansion of Arabis alpina linked with retrotransposition and reduced symmetric DNA methylation.</title>
        <authorList>
            <person name="Willing E.M."/>
            <person name="Rawat V."/>
            <person name="Mandakova T."/>
            <person name="Maumus F."/>
            <person name="James G.V."/>
            <person name="Nordstroem K.J."/>
            <person name="Becker C."/>
            <person name="Warthmann N."/>
            <person name="Chica C."/>
            <person name="Szarzynska B."/>
            <person name="Zytnicki M."/>
            <person name="Albani M.C."/>
            <person name="Kiefer C."/>
            <person name="Bergonzi S."/>
            <person name="Castaings L."/>
            <person name="Mateos J.L."/>
            <person name="Berns M.C."/>
            <person name="Bujdoso N."/>
            <person name="Piofczyk T."/>
            <person name="de Lorenzo L."/>
            <person name="Barrero-Sicilia C."/>
            <person name="Mateos I."/>
            <person name="Piednoel M."/>
            <person name="Hagmann J."/>
            <person name="Chen-Min-Tao R."/>
            <person name="Iglesias-Fernandez R."/>
            <person name="Schuster S.C."/>
            <person name="Alonso-Blanco C."/>
            <person name="Roudier F."/>
            <person name="Carbonero P."/>
            <person name="Paz-Ares J."/>
            <person name="Davis S.J."/>
            <person name="Pecinka A."/>
            <person name="Quesneville H."/>
            <person name="Colot V."/>
            <person name="Lysak M.A."/>
            <person name="Weigel D."/>
            <person name="Coupland G."/>
            <person name="Schneeberger K."/>
        </authorList>
    </citation>
    <scope>NUCLEOTIDE SEQUENCE [LARGE SCALE GENOMIC DNA]</scope>
    <source>
        <strain evidence="15">cv. Pajares</strain>
    </source>
</reference>
<gene>
    <name evidence="14" type="ordered locus">AALP_Aa7g082600</name>
</gene>
<dbReference type="InterPro" id="IPR001356">
    <property type="entry name" value="HD"/>
</dbReference>